<evidence type="ECO:0000256" key="2">
    <source>
        <dbReference type="SAM" id="MobiDB-lite"/>
    </source>
</evidence>
<gene>
    <name evidence="5" type="ORF">JDV02_006156</name>
</gene>
<evidence type="ECO:0000256" key="1">
    <source>
        <dbReference type="SAM" id="Coils"/>
    </source>
</evidence>
<sequence length="868" mass="96118">MNGYPAGGVPYGYGASALSPPMTSPKSKISPDGYRRDAPNIFGRDAPRFNLVSALSSSMPSRQLALTRPQGATGNATAKPAVVDLKDPIQVHLLTETALSDSKGYEILTQEEVDDLKKQSQLLAQRVESTRTNLAIQSKYRDAAVSMAKLYRPGGANASAPDDPNALEAEREREACEQKCEELAAELFNLEKRLMIPQRRLLEHTAGILQLTHKASQRRAPLQNGQPPNGIPGSPESLYTYSHSRNSFDQPGEEHHLDDPSLYQLESLESVNGRAVRKNAIEIPMKSPIREQNQMDRVREENLQLRGQTDMLIKKLQSLNMSLRETIVRFNPEVNSAYLEPPGDTVPQDAKPTELIKSQIDYLESGLVAVQAEQDSFAGGKDIGERIESLNLQVRDLLMSSDPHYVPTPIPAESDVQGGLSFLEDSLRLADSQLGRALSKGIDNNSGPVLNDLWDGIQKGFIDAKQRKEDRKRSRLDKGLPDEDDMSEDEAFDTNEQYSLNSFATRVQWLHSQASTLKDQKYVLKRQIKQQRELNNKSDAEKDEELSRKQEELEQSRELLSRAEKDAMDAQRMLSEALQDLEKERGSAGAAEAAGAAIRDREAKISALEATLKEAQSKLASAEANDQGSGQKLATFEAQIAALTQEKATADDNAQRLQQQLDEKTATLAANAKAIKTKEDELELLNMTLAELKTEVTIARAELDGAYGSRAERAAEVAAIKTSAEVVKLQNQVDRLKKELGETVQELEAITKETIGSEREKLELEAKLDEALSAKASFEVDAQKTRERMAKLQEDLDAERLKASAGGGRPGAGASMLSEQFRATMREERKKFQEDLKEERARCRKLEEELGRLKRSQGPGKSPLSPRQ</sequence>
<feature type="domain" description="Up-regulated during septation protein 1" evidence="3">
    <location>
        <begin position="91"/>
        <end position="212"/>
    </location>
</feature>
<evidence type="ECO:0000259" key="4">
    <source>
        <dbReference type="Pfam" id="PF25078"/>
    </source>
</evidence>
<evidence type="ECO:0008006" key="7">
    <source>
        <dbReference type="Google" id="ProtNLM"/>
    </source>
</evidence>
<keyword evidence="1" id="KW-0175">Coiled coil</keyword>
<feature type="coiled-coil region" evidence="1">
    <location>
        <begin position="166"/>
        <end position="193"/>
    </location>
</feature>
<evidence type="ECO:0000313" key="5">
    <source>
        <dbReference type="EMBL" id="UNI20021.1"/>
    </source>
</evidence>
<feature type="region of interest" description="Disordered" evidence="2">
    <location>
        <begin position="14"/>
        <end position="34"/>
    </location>
</feature>
<proteinExistence type="predicted"/>
<feature type="region of interest" description="Disordered" evidence="2">
    <location>
        <begin position="796"/>
        <end position="868"/>
    </location>
</feature>
<feature type="region of interest" description="Disordered" evidence="2">
    <location>
        <begin position="530"/>
        <end position="557"/>
    </location>
</feature>
<feature type="compositionally biased region" description="Polar residues" evidence="2">
    <location>
        <begin position="237"/>
        <end position="249"/>
    </location>
</feature>
<reference evidence="5" key="1">
    <citation type="submission" date="2021-11" db="EMBL/GenBank/DDBJ databases">
        <title>Purpureocillium_takamizusanense_genome.</title>
        <authorList>
            <person name="Nguyen N.-H."/>
        </authorList>
    </citation>
    <scope>NUCLEOTIDE SEQUENCE</scope>
    <source>
        <strain evidence="5">PT3</strain>
    </source>
</reference>
<dbReference type="AlphaFoldDB" id="A0A9Q8QIY5"/>
<evidence type="ECO:0000313" key="6">
    <source>
        <dbReference type="Proteomes" id="UP000829364"/>
    </source>
</evidence>
<dbReference type="Pfam" id="PF15456">
    <property type="entry name" value="Uds1"/>
    <property type="match status" value="1"/>
</dbReference>
<feature type="compositionally biased region" description="Acidic residues" evidence="2">
    <location>
        <begin position="482"/>
        <end position="491"/>
    </location>
</feature>
<evidence type="ECO:0000259" key="3">
    <source>
        <dbReference type="Pfam" id="PF15456"/>
    </source>
</evidence>
<keyword evidence="6" id="KW-1185">Reference proteome</keyword>
<dbReference type="InterPro" id="IPR029191">
    <property type="entry name" value="Uds1"/>
</dbReference>
<dbReference type="Proteomes" id="UP000829364">
    <property type="component" value="Chromosome 5"/>
</dbReference>
<feature type="domain" description="DUF7801" evidence="4">
    <location>
        <begin position="671"/>
        <end position="726"/>
    </location>
</feature>
<dbReference type="Pfam" id="PF25078">
    <property type="entry name" value="DUF7801"/>
    <property type="match status" value="1"/>
</dbReference>
<dbReference type="EMBL" id="CP086358">
    <property type="protein sequence ID" value="UNI20021.1"/>
    <property type="molecule type" value="Genomic_DNA"/>
</dbReference>
<feature type="compositionally biased region" description="Basic and acidic residues" evidence="2">
    <location>
        <begin position="468"/>
        <end position="481"/>
    </location>
</feature>
<feature type="region of interest" description="Disordered" evidence="2">
    <location>
        <begin position="468"/>
        <end position="491"/>
    </location>
</feature>
<feature type="compositionally biased region" description="Basic and acidic residues" evidence="2">
    <location>
        <begin position="824"/>
        <end position="852"/>
    </location>
</feature>
<dbReference type="Gene3D" id="1.10.287.1490">
    <property type="match status" value="1"/>
</dbReference>
<dbReference type="RefSeq" id="XP_047843502.1">
    <property type="nucleotide sequence ID" value="XM_047987517.1"/>
</dbReference>
<feature type="region of interest" description="Disordered" evidence="2">
    <location>
        <begin position="213"/>
        <end position="258"/>
    </location>
</feature>
<accession>A0A9Q8QIY5</accession>
<name>A0A9Q8QIY5_9HYPO</name>
<protein>
    <recommendedName>
        <fullName evidence="7">Up-regulated during septation protein 1 domain-containing protein</fullName>
    </recommendedName>
</protein>
<dbReference type="OrthoDB" id="5569911at2759"/>
<dbReference type="KEGG" id="ptkz:JDV02_006156"/>
<dbReference type="InterPro" id="IPR056703">
    <property type="entry name" value="DUF7801"/>
</dbReference>
<organism evidence="5 6">
    <name type="scientific">Purpureocillium takamizusanense</name>
    <dbReference type="NCBI Taxonomy" id="2060973"/>
    <lineage>
        <taxon>Eukaryota</taxon>
        <taxon>Fungi</taxon>
        <taxon>Dikarya</taxon>
        <taxon>Ascomycota</taxon>
        <taxon>Pezizomycotina</taxon>
        <taxon>Sordariomycetes</taxon>
        <taxon>Hypocreomycetidae</taxon>
        <taxon>Hypocreales</taxon>
        <taxon>Ophiocordycipitaceae</taxon>
        <taxon>Purpureocillium</taxon>
    </lineage>
</organism>
<dbReference type="GeneID" id="72068105"/>